<keyword evidence="4" id="KW-1003">Cell membrane</keyword>
<evidence type="ECO:0000256" key="5">
    <source>
        <dbReference type="ARBA" id="ARBA00022553"/>
    </source>
</evidence>
<evidence type="ECO:0000256" key="7">
    <source>
        <dbReference type="ARBA" id="ARBA00022692"/>
    </source>
</evidence>
<dbReference type="Pfam" id="PF00672">
    <property type="entry name" value="HAMP"/>
    <property type="match status" value="1"/>
</dbReference>
<keyword evidence="10" id="KW-0067">ATP-binding</keyword>
<evidence type="ECO:0000256" key="2">
    <source>
        <dbReference type="ARBA" id="ARBA00004651"/>
    </source>
</evidence>
<dbReference type="InterPro" id="IPR003594">
    <property type="entry name" value="HATPase_dom"/>
</dbReference>
<evidence type="ECO:0000259" key="16">
    <source>
        <dbReference type="PROSITE" id="PS50885"/>
    </source>
</evidence>
<evidence type="ECO:0000256" key="8">
    <source>
        <dbReference type="ARBA" id="ARBA00022741"/>
    </source>
</evidence>
<evidence type="ECO:0000256" key="9">
    <source>
        <dbReference type="ARBA" id="ARBA00022777"/>
    </source>
</evidence>
<dbReference type="SMART" id="SM00304">
    <property type="entry name" value="HAMP"/>
    <property type="match status" value="1"/>
</dbReference>
<dbReference type="Pfam" id="PF02518">
    <property type="entry name" value="HATPase_c"/>
    <property type="match status" value="1"/>
</dbReference>
<dbReference type="SMART" id="SM00387">
    <property type="entry name" value="HATPase_c"/>
    <property type="match status" value="1"/>
</dbReference>
<evidence type="ECO:0000256" key="3">
    <source>
        <dbReference type="ARBA" id="ARBA00012438"/>
    </source>
</evidence>
<keyword evidence="7 14" id="KW-0812">Transmembrane</keyword>
<proteinExistence type="predicted"/>
<dbReference type="Proteomes" id="UP000287156">
    <property type="component" value="Unassembled WGS sequence"/>
</dbReference>
<organism evidence="17 18">
    <name type="scientific">Siminovitchia acidinfaciens</name>
    <dbReference type="NCBI Taxonomy" id="2321395"/>
    <lineage>
        <taxon>Bacteria</taxon>
        <taxon>Bacillati</taxon>
        <taxon>Bacillota</taxon>
        <taxon>Bacilli</taxon>
        <taxon>Bacillales</taxon>
        <taxon>Bacillaceae</taxon>
        <taxon>Siminovitchia</taxon>
    </lineage>
</organism>
<dbReference type="Pfam" id="PF00512">
    <property type="entry name" value="HisKA"/>
    <property type="match status" value="1"/>
</dbReference>
<dbReference type="FunFam" id="3.30.565.10:FF:000006">
    <property type="entry name" value="Sensor histidine kinase WalK"/>
    <property type="match status" value="1"/>
</dbReference>
<dbReference type="CDD" id="cd00082">
    <property type="entry name" value="HisKA"/>
    <property type="match status" value="1"/>
</dbReference>
<dbReference type="Gene3D" id="6.10.340.10">
    <property type="match status" value="1"/>
</dbReference>
<dbReference type="GO" id="GO:0005524">
    <property type="term" value="F:ATP binding"/>
    <property type="evidence" value="ECO:0007669"/>
    <property type="project" value="UniProtKB-KW"/>
</dbReference>
<comment type="subcellular location">
    <subcellularLocation>
        <location evidence="2">Cell membrane</location>
        <topology evidence="2">Multi-pass membrane protein</topology>
    </subcellularLocation>
</comment>
<dbReference type="PROSITE" id="PS50109">
    <property type="entry name" value="HIS_KIN"/>
    <property type="match status" value="1"/>
</dbReference>
<evidence type="ECO:0000256" key="1">
    <source>
        <dbReference type="ARBA" id="ARBA00000085"/>
    </source>
</evidence>
<keyword evidence="6" id="KW-0808">Transferase</keyword>
<dbReference type="RefSeq" id="WP_126051853.1">
    <property type="nucleotide sequence ID" value="NZ_QYTV02000009.1"/>
</dbReference>
<dbReference type="CDD" id="cd00075">
    <property type="entry name" value="HATPase"/>
    <property type="match status" value="1"/>
</dbReference>
<evidence type="ECO:0000256" key="6">
    <source>
        <dbReference type="ARBA" id="ARBA00022679"/>
    </source>
</evidence>
<dbReference type="GO" id="GO:0005886">
    <property type="term" value="C:plasma membrane"/>
    <property type="evidence" value="ECO:0007669"/>
    <property type="project" value="UniProtKB-SubCell"/>
</dbReference>
<dbReference type="OrthoDB" id="3436at2"/>
<dbReference type="PROSITE" id="PS50885">
    <property type="entry name" value="HAMP"/>
    <property type="match status" value="1"/>
</dbReference>
<sequence length="468" mass="53412">MKIGLTRKISIALVIAFIVSILYASLFSYFLYERLYVNNLKTEMLETGERLAHSYESGPVSDTFIDEVNWFGRKSQFEVFAVKNPRELSMCLPFDVDYETLISGEDRTALLKGEPVYKKGHVERLNRDVISVAIPLLDGKRLEGIIYLYYPLANLSEMTLHYSIYWVAGAVLFLVIALTLWNKWLKKTFKPLKEMRVAAGELSDGNLSVRVADYPDDEIGQLAHTFNEMAESIQKEDERKKEFLANVSHELRTPLSYIKGYMEAIQTGVAPQKDKEKYKQIIMREAARMERLVDDLLDLAKFESKEFTLNKMPVPLAQTIEESIEKVNQRVLQKGIHLERRLNYELIAEVDEERLEQMLLNLLDNAIRHTEDGGRISVTLSLKDESLGLITITDTGTGMPEEDLKKITERFYRVNKARTRKEGGTGLGLSIVEKLAKLHGGSLQIESEIDKGTSVFINLPIMPVSFDK</sequence>
<dbReference type="CDD" id="cd06225">
    <property type="entry name" value="HAMP"/>
    <property type="match status" value="1"/>
</dbReference>
<evidence type="ECO:0000256" key="4">
    <source>
        <dbReference type="ARBA" id="ARBA00022475"/>
    </source>
</evidence>
<dbReference type="EC" id="2.7.13.3" evidence="3"/>
<dbReference type="InterPro" id="IPR036890">
    <property type="entry name" value="HATPase_C_sf"/>
</dbReference>
<dbReference type="GO" id="GO:0000155">
    <property type="term" value="F:phosphorelay sensor kinase activity"/>
    <property type="evidence" value="ECO:0007669"/>
    <property type="project" value="InterPro"/>
</dbReference>
<evidence type="ECO:0000256" key="12">
    <source>
        <dbReference type="ARBA" id="ARBA00023012"/>
    </source>
</evidence>
<keyword evidence="12" id="KW-0902">Two-component regulatory system</keyword>
<dbReference type="PANTHER" id="PTHR45528">
    <property type="entry name" value="SENSOR HISTIDINE KINASE CPXA"/>
    <property type="match status" value="1"/>
</dbReference>
<evidence type="ECO:0000313" key="17">
    <source>
        <dbReference type="EMBL" id="RST72228.1"/>
    </source>
</evidence>
<dbReference type="SUPFAM" id="SSF47384">
    <property type="entry name" value="Homodimeric domain of signal transducing histidine kinase"/>
    <property type="match status" value="1"/>
</dbReference>
<keyword evidence="11 14" id="KW-1133">Transmembrane helix</keyword>
<evidence type="ECO:0000256" key="14">
    <source>
        <dbReference type="SAM" id="Phobius"/>
    </source>
</evidence>
<dbReference type="SUPFAM" id="SSF158472">
    <property type="entry name" value="HAMP domain-like"/>
    <property type="match status" value="1"/>
</dbReference>
<dbReference type="InterPro" id="IPR003661">
    <property type="entry name" value="HisK_dim/P_dom"/>
</dbReference>
<evidence type="ECO:0000313" key="18">
    <source>
        <dbReference type="Proteomes" id="UP000287156"/>
    </source>
</evidence>
<feature type="domain" description="HAMP" evidence="16">
    <location>
        <begin position="186"/>
        <end position="238"/>
    </location>
</feature>
<keyword evidence="18" id="KW-1185">Reference proteome</keyword>
<dbReference type="InterPro" id="IPR004358">
    <property type="entry name" value="Sig_transdc_His_kin-like_C"/>
</dbReference>
<protein>
    <recommendedName>
        <fullName evidence="3">histidine kinase</fullName>
        <ecNumber evidence="3">2.7.13.3</ecNumber>
    </recommendedName>
</protein>
<dbReference type="AlphaFoldDB" id="A0A429XVD5"/>
<evidence type="ECO:0000256" key="11">
    <source>
        <dbReference type="ARBA" id="ARBA00022989"/>
    </source>
</evidence>
<accession>A0A429XVD5</accession>
<dbReference type="SMART" id="SM00388">
    <property type="entry name" value="HisKA"/>
    <property type="match status" value="1"/>
</dbReference>
<dbReference type="InterPro" id="IPR050398">
    <property type="entry name" value="HssS/ArlS-like"/>
</dbReference>
<feature type="domain" description="Histidine kinase" evidence="15">
    <location>
        <begin position="246"/>
        <end position="463"/>
    </location>
</feature>
<keyword evidence="8" id="KW-0547">Nucleotide-binding</keyword>
<comment type="catalytic activity">
    <reaction evidence="1">
        <text>ATP + protein L-histidine = ADP + protein N-phospho-L-histidine.</text>
        <dbReference type="EC" id="2.7.13.3"/>
    </reaction>
</comment>
<dbReference type="InterPro" id="IPR036097">
    <property type="entry name" value="HisK_dim/P_sf"/>
</dbReference>
<dbReference type="InterPro" id="IPR003660">
    <property type="entry name" value="HAMP_dom"/>
</dbReference>
<dbReference type="Gene3D" id="1.10.287.130">
    <property type="match status" value="1"/>
</dbReference>
<name>A0A429XVD5_9BACI</name>
<keyword evidence="5" id="KW-0597">Phosphoprotein</keyword>
<dbReference type="InterPro" id="IPR005467">
    <property type="entry name" value="His_kinase_dom"/>
</dbReference>
<evidence type="ECO:0000256" key="13">
    <source>
        <dbReference type="ARBA" id="ARBA00023136"/>
    </source>
</evidence>
<dbReference type="Gene3D" id="3.30.565.10">
    <property type="entry name" value="Histidine kinase-like ATPase, C-terminal domain"/>
    <property type="match status" value="1"/>
</dbReference>
<keyword evidence="13 14" id="KW-0472">Membrane</keyword>
<dbReference type="PANTHER" id="PTHR45528:SF1">
    <property type="entry name" value="SENSOR HISTIDINE KINASE CPXA"/>
    <property type="match status" value="1"/>
</dbReference>
<keyword evidence="9 17" id="KW-0418">Kinase</keyword>
<feature type="transmembrane region" description="Helical" evidence="14">
    <location>
        <begin position="12"/>
        <end position="32"/>
    </location>
</feature>
<dbReference type="FunFam" id="1.10.287.130:FF:000001">
    <property type="entry name" value="Two-component sensor histidine kinase"/>
    <property type="match status" value="1"/>
</dbReference>
<dbReference type="PRINTS" id="PR00344">
    <property type="entry name" value="BCTRLSENSOR"/>
</dbReference>
<feature type="transmembrane region" description="Helical" evidence="14">
    <location>
        <begin position="164"/>
        <end position="185"/>
    </location>
</feature>
<evidence type="ECO:0000259" key="15">
    <source>
        <dbReference type="PROSITE" id="PS50109"/>
    </source>
</evidence>
<dbReference type="EMBL" id="QYTV02000009">
    <property type="protein sequence ID" value="RST72228.1"/>
    <property type="molecule type" value="Genomic_DNA"/>
</dbReference>
<gene>
    <name evidence="17" type="ORF">D4T97_016415</name>
</gene>
<reference evidence="17" key="1">
    <citation type="submission" date="2018-12" db="EMBL/GenBank/DDBJ databases">
        <authorList>
            <person name="Sun L."/>
            <person name="Chen Z."/>
        </authorList>
    </citation>
    <scope>NUCLEOTIDE SEQUENCE [LARGE SCALE GENOMIC DNA]</scope>
    <source>
        <strain evidence="17">3-2-2</strain>
    </source>
</reference>
<evidence type="ECO:0000256" key="10">
    <source>
        <dbReference type="ARBA" id="ARBA00022840"/>
    </source>
</evidence>
<dbReference type="SUPFAM" id="SSF55874">
    <property type="entry name" value="ATPase domain of HSP90 chaperone/DNA topoisomerase II/histidine kinase"/>
    <property type="match status" value="1"/>
</dbReference>
<comment type="caution">
    <text evidence="17">The sequence shown here is derived from an EMBL/GenBank/DDBJ whole genome shotgun (WGS) entry which is preliminary data.</text>
</comment>